<dbReference type="SUPFAM" id="SSF46689">
    <property type="entry name" value="Homeodomain-like"/>
    <property type="match status" value="2"/>
</dbReference>
<evidence type="ECO:0000313" key="6">
    <source>
        <dbReference type="Proteomes" id="UP000198615"/>
    </source>
</evidence>
<evidence type="ECO:0000259" key="4">
    <source>
        <dbReference type="PROSITE" id="PS01124"/>
    </source>
</evidence>
<keyword evidence="2 5" id="KW-0238">DNA-binding</keyword>
<dbReference type="RefSeq" id="WP_139189380.1">
    <property type="nucleotide sequence ID" value="NZ_FNBW01000011.1"/>
</dbReference>
<dbReference type="EMBL" id="FNBW01000011">
    <property type="protein sequence ID" value="SDG15655.1"/>
    <property type="molecule type" value="Genomic_DNA"/>
</dbReference>
<evidence type="ECO:0000313" key="5">
    <source>
        <dbReference type="EMBL" id="SDG15655.1"/>
    </source>
</evidence>
<dbReference type="Pfam" id="PF12833">
    <property type="entry name" value="HTH_18"/>
    <property type="match status" value="1"/>
</dbReference>
<comment type="caution">
    <text evidence="5">The sequence shown here is derived from an EMBL/GenBank/DDBJ whole genome shotgun (WGS) entry which is preliminary data.</text>
</comment>
<proteinExistence type="predicted"/>
<dbReference type="Gene3D" id="1.10.10.60">
    <property type="entry name" value="Homeodomain-like"/>
    <property type="match status" value="1"/>
</dbReference>
<name>A0A8G2EZR8_9PROT</name>
<dbReference type="Proteomes" id="UP000198615">
    <property type="component" value="Unassembled WGS sequence"/>
</dbReference>
<keyword evidence="1" id="KW-0805">Transcription regulation</keyword>
<evidence type="ECO:0000256" key="1">
    <source>
        <dbReference type="ARBA" id="ARBA00023015"/>
    </source>
</evidence>
<dbReference type="InterPro" id="IPR050204">
    <property type="entry name" value="AraC_XylS_family_regulators"/>
</dbReference>
<dbReference type="OrthoDB" id="9806208at2"/>
<dbReference type="InterPro" id="IPR009057">
    <property type="entry name" value="Homeodomain-like_sf"/>
</dbReference>
<protein>
    <submittedName>
        <fullName evidence="5">AraC-type DNA-binding protein</fullName>
    </submittedName>
</protein>
<dbReference type="PROSITE" id="PS00041">
    <property type="entry name" value="HTH_ARAC_FAMILY_1"/>
    <property type="match status" value="1"/>
</dbReference>
<organism evidence="5 6">
    <name type="scientific">Thalassobaculum litoreum DSM 18839</name>
    <dbReference type="NCBI Taxonomy" id="1123362"/>
    <lineage>
        <taxon>Bacteria</taxon>
        <taxon>Pseudomonadati</taxon>
        <taxon>Pseudomonadota</taxon>
        <taxon>Alphaproteobacteria</taxon>
        <taxon>Rhodospirillales</taxon>
        <taxon>Thalassobaculaceae</taxon>
        <taxon>Thalassobaculum</taxon>
    </lineage>
</organism>
<dbReference type="InterPro" id="IPR018062">
    <property type="entry name" value="HTH_AraC-typ_CS"/>
</dbReference>
<dbReference type="GO" id="GO:0043565">
    <property type="term" value="F:sequence-specific DNA binding"/>
    <property type="evidence" value="ECO:0007669"/>
    <property type="project" value="InterPro"/>
</dbReference>
<accession>A0A8G2EZR8</accession>
<evidence type="ECO:0000256" key="3">
    <source>
        <dbReference type="ARBA" id="ARBA00023163"/>
    </source>
</evidence>
<feature type="domain" description="HTH araC/xylS-type" evidence="4">
    <location>
        <begin position="173"/>
        <end position="270"/>
    </location>
</feature>
<dbReference type="PANTHER" id="PTHR46796">
    <property type="entry name" value="HTH-TYPE TRANSCRIPTIONAL ACTIVATOR RHAS-RELATED"/>
    <property type="match status" value="1"/>
</dbReference>
<sequence>MTSTVDRIVPIDAVSCLKFEWMAIDLWRVEARQGAGGRYVSPDPRFVVFFDGAQIALGPTGAADPSLCSAFFVPAGVPLCGRLATVGDLEHIDIHVDESRLRRIVGPSVDLDAALFLPDSMELRRLCALLADECRRPERPGGYSEALACGVIHEFFHLGARHSAERAAPAWMDQVMDHVLDRLDRHPSVDELASVAGMSRSRFTRRFKEVAGLSPHQWVMGTRIKQAQRLLSEGALLSQVAHDTGFADQAHFSRCFRHATGISPGRWTKRHVCSKA</sequence>
<dbReference type="GO" id="GO:0003700">
    <property type="term" value="F:DNA-binding transcription factor activity"/>
    <property type="evidence" value="ECO:0007669"/>
    <property type="project" value="InterPro"/>
</dbReference>
<evidence type="ECO:0000256" key="2">
    <source>
        <dbReference type="ARBA" id="ARBA00023125"/>
    </source>
</evidence>
<gene>
    <name evidence="5" type="ORF">SAMN05660686_03542</name>
</gene>
<keyword evidence="6" id="KW-1185">Reference proteome</keyword>
<reference evidence="5 6" key="1">
    <citation type="submission" date="2016-10" db="EMBL/GenBank/DDBJ databases">
        <authorList>
            <person name="Varghese N."/>
            <person name="Submissions S."/>
        </authorList>
    </citation>
    <scope>NUCLEOTIDE SEQUENCE [LARGE SCALE GENOMIC DNA]</scope>
    <source>
        <strain evidence="5 6">DSM 18839</strain>
    </source>
</reference>
<dbReference type="AlphaFoldDB" id="A0A8G2EZR8"/>
<dbReference type="PROSITE" id="PS01124">
    <property type="entry name" value="HTH_ARAC_FAMILY_2"/>
    <property type="match status" value="1"/>
</dbReference>
<keyword evidence="3" id="KW-0804">Transcription</keyword>
<dbReference type="PANTHER" id="PTHR46796:SF6">
    <property type="entry name" value="ARAC SUBFAMILY"/>
    <property type="match status" value="1"/>
</dbReference>
<dbReference type="SMART" id="SM00342">
    <property type="entry name" value="HTH_ARAC"/>
    <property type="match status" value="1"/>
</dbReference>
<dbReference type="InterPro" id="IPR018060">
    <property type="entry name" value="HTH_AraC"/>
</dbReference>